<proteinExistence type="predicted"/>
<dbReference type="PRINTS" id="PR00598">
    <property type="entry name" value="HTHMARR"/>
</dbReference>
<dbReference type="Gene3D" id="1.10.10.10">
    <property type="entry name" value="Winged helix-like DNA-binding domain superfamily/Winged helix DNA-binding domain"/>
    <property type="match status" value="1"/>
</dbReference>
<organism evidence="2 3">
    <name type="scientific">Schleiferia thermophila</name>
    <dbReference type="NCBI Taxonomy" id="884107"/>
    <lineage>
        <taxon>Bacteria</taxon>
        <taxon>Pseudomonadati</taxon>
        <taxon>Bacteroidota</taxon>
        <taxon>Flavobacteriia</taxon>
        <taxon>Flavobacteriales</taxon>
        <taxon>Schleiferiaceae</taxon>
        <taxon>Schleiferia</taxon>
    </lineage>
</organism>
<protein>
    <submittedName>
        <fullName evidence="2">DNA-binding MarR family transcriptional regulator</fullName>
    </submittedName>
</protein>
<accession>A0A369A8J8</accession>
<keyword evidence="3" id="KW-1185">Reference proteome</keyword>
<feature type="domain" description="HTH marR-type" evidence="1">
    <location>
        <begin position="56"/>
        <end position="189"/>
    </location>
</feature>
<dbReference type="SUPFAM" id="SSF46785">
    <property type="entry name" value="Winged helix' DNA-binding domain"/>
    <property type="match status" value="1"/>
</dbReference>
<dbReference type="InterPro" id="IPR036390">
    <property type="entry name" value="WH_DNA-bd_sf"/>
</dbReference>
<reference evidence="2 3" key="1">
    <citation type="submission" date="2018-07" db="EMBL/GenBank/DDBJ databases">
        <title>Genomic Encyclopedia of Type Strains, Phase IV (KMG-IV): sequencing the most valuable type-strain genomes for metagenomic binning, comparative biology and taxonomic classification.</title>
        <authorList>
            <person name="Goeker M."/>
        </authorList>
    </citation>
    <scope>NUCLEOTIDE SEQUENCE [LARGE SCALE GENOMIC DNA]</scope>
    <source>
        <strain evidence="2 3">DSM 21410</strain>
    </source>
</reference>
<dbReference type="AlphaFoldDB" id="A0A369A8J8"/>
<dbReference type="PROSITE" id="PS50995">
    <property type="entry name" value="HTH_MARR_2"/>
    <property type="match status" value="1"/>
</dbReference>
<dbReference type="EMBL" id="QPJS01000001">
    <property type="protein sequence ID" value="RCX05465.1"/>
    <property type="molecule type" value="Genomic_DNA"/>
</dbReference>
<dbReference type="InterPro" id="IPR000835">
    <property type="entry name" value="HTH_MarR-typ"/>
</dbReference>
<dbReference type="RefSeq" id="WP_037356233.1">
    <property type="nucleotide sequence ID" value="NZ_BHZF01000001.1"/>
</dbReference>
<keyword evidence="2" id="KW-0238">DNA-binding</keyword>
<sequence length="212" mass="24637">MNKYEVIKELLELLDVFWADEEAEDKSVESFCRYTLYKRFNGGHLRYIVQNSFNKKQSIGYLIGKMCRYARFYNRELLRHTDFATPEEFGLAASLIHGKTPKKTELLGKEVVEVPTGMAILKRLVNKGILMEIQDADDKRALRIGLTPYGREKVLEAFRILSPLNEVITGPLSDEEVRNLIELLSKLDEFHQNNYQVIKDKLLSSYEIEQKT</sequence>
<evidence type="ECO:0000313" key="3">
    <source>
        <dbReference type="Proteomes" id="UP000253517"/>
    </source>
</evidence>
<evidence type="ECO:0000259" key="1">
    <source>
        <dbReference type="PROSITE" id="PS50995"/>
    </source>
</evidence>
<dbReference type="GO" id="GO:0003677">
    <property type="term" value="F:DNA binding"/>
    <property type="evidence" value="ECO:0007669"/>
    <property type="project" value="UniProtKB-KW"/>
</dbReference>
<dbReference type="GO" id="GO:0003700">
    <property type="term" value="F:DNA-binding transcription factor activity"/>
    <property type="evidence" value="ECO:0007669"/>
    <property type="project" value="InterPro"/>
</dbReference>
<evidence type="ECO:0000313" key="2">
    <source>
        <dbReference type="EMBL" id="RCX05465.1"/>
    </source>
</evidence>
<dbReference type="Proteomes" id="UP000253517">
    <property type="component" value="Unassembled WGS sequence"/>
</dbReference>
<name>A0A369A8J8_9FLAO</name>
<comment type="caution">
    <text evidence="2">The sequence shown here is derived from an EMBL/GenBank/DDBJ whole genome shotgun (WGS) entry which is preliminary data.</text>
</comment>
<dbReference type="InterPro" id="IPR036388">
    <property type="entry name" value="WH-like_DNA-bd_sf"/>
</dbReference>
<gene>
    <name evidence="2" type="ORF">DES35_101751</name>
</gene>